<proteinExistence type="inferred from homology"/>
<keyword evidence="6 9" id="KW-0472">Membrane</keyword>
<dbReference type="GO" id="GO:0031410">
    <property type="term" value="C:cytoplasmic vesicle"/>
    <property type="evidence" value="ECO:0007669"/>
    <property type="project" value="TreeGrafter"/>
</dbReference>
<evidence type="ECO:0000313" key="12">
    <source>
        <dbReference type="Proteomes" id="UP001178461"/>
    </source>
</evidence>
<keyword evidence="4 10" id="KW-0732">Signal</keyword>
<evidence type="ECO:0000256" key="6">
    <source>
        <dbReference type="ARBA" id="ARBA00023136"/>
    </source>
</evidence>
<organism evidence="11 12">
    <name type="scientific">Podarcis lilfordi</name>
    <name type="common">Lilford's wall lizard</name>
    <dbReference type="NCBI Taxonomy" id="74358"/>
    <lineage>
        <taxon>Eukaryota</taxon>
        <taxon>Metazoa</taxon>
        <taxon>Chordata</taxon>
        <taxon>Craniata</taxon>
        <taxon>Vertebrata</taxon>
        <taxon>Euteleostomi</taxon>
        <taxon>Lepidosauria</taxon>
        <taxon>Squamata</taxon>
        <taxon>Bifurcata</taxon>
        <taxon>Unidentata</taxon>
        <taxon>Episquamata</taxon>
        <taxon>Laterata</taxon>
        <taxon>Lacertibaenia</taxon>
        <taxon>Lacertidae</taxon>
        <taxon>Podarcis</taxon>
    </lineage>
</organism>
<comment type="subcellular location">
    <subcellularLocation>
        <location evidence="1">Membrane</location>
        <topology evidence="1">Single-pass type I membrane protein</topology>
    </subcellularLocation>
</comment>
<dbReference type="InterPro" id="IPR007947">
    <property type="entry name" value="CD164_MGC24"/>
</dbReference>
<reference evidence="11" key="1">
    <citation type="submission" date="2022-12" db="EMBL/GenBank/DDBJ databases">
        <authorList>
            <person name="Alioto T."/>
            <person name="Alioto T."/>
            <person name="Gomez Garrido J."/>
        </authorList>
    </citation>
    <scope>NUCLEOTIDE SEQUENCE</scope>
</reference>
<feature type="transmembrane region" description="Helical" evidence="9">
    <location>
        <begin position="164"/>
        <end position="185"/>
    </location>
</feature>
<gene>
    <name evidence="11" type="ORF">PODLI_1B031919</name>
</gene>
<feature type="region of interest" description="Disordered" evidence="8">
    <location>
        <begin position="87"/>
        <end position="159"/>
    </location>
</feature>
<dbReference type="PANTHER" id="PTHR11337">
    <property type="entry name" value="MUCIN/PORIMIN"/>
    <property type="match status" value="1"/>
</dbReference>
<keyword evidence="5 9" id="KW-1133">Transmembrane helix</keyword>
<dbReference type="GO" id="GO:0016020">
    <property type="term" value="C:membrane"/>
    <property type="evidence" value="ECO:0007669"/>
    <property type="project" value="UniProtKB-SubCell"/>
</dbReference>
<evidence type="ECO:0000256" key="2">
    <source>
        <dbReference type="ARBA" id="ARBA00005341"/>
    </source>
</evidence>
<dbReference type="Pfam" id="PF05283">
    <property type="entry name" value="MGC-24"/>
    <property type="match status" value="1"/>
</dbReference>
<keyword evidence="3 9" id="KW-0812">Transmembrane</keyword>
<comment type="similarity">
    <text evidence="2">Belongs to the CD164 family.</text>
</comment>
<evidence type="ECO:0000256" key="1">
    <source>
        <dbReference type="ARBA" id="ARBA00004479"/>
    </source>
</evidence>
<dbReference type="PROSITE" id="PS51257">
    <property type="entry name" value="PROKAR_LIPOPROTEIN"/>
    <property type="match status" value="1"/>
</dbReference>
<dbReference type="AlphaFoldDB" id="A0AA35K1A5"/>
<evidence type="ECO:0000256" key="9">
    <source>
        <dbReference type="SAM" id="Phobius"/>
    </source>
</evidence>
<keyword evidence="12" id="KW-1185">Reference proteome</keyword>
<dbReference type="Proteomes" id="UP001178461">
    <property type="component" value="Chromosome 3"/>
</dbReference>
<feature type="chain" id="PRO_5041466954" evidence="10">
    <location>
        <begin position="31"/>
        <end position="198"/>
    </location>
</feature>
<evidence type="ECO:0000256" key="5">
    <source>
        <dbReference type="ARBA" id="ARBA00022989"/>
    </source>
</evidence>
<evidence type="ECO:0000256" key="10">
    <source>
        <dbReference type="SAM" id="SignalP"/>
    </source>
</evidence>
<evidence type="ECO:0000256" key="8">
    <source>
        <dbReference type="SAM" id="MobiDB-lite"/>
    </source>
</evidence>
<name>A0AA35K1A5_9SAUR</name>
<evidence type="ECO:0000256" key="7">
    <source>
        <dbReference type="ARBA" id="ARBA00023180"/>
    </source>
</evidence>
<feature type="compositionally biased region" description="Polar residues" evidence="8">
    <location>
        <begin position="123"/>
        <end position="159"/>
    </location>
</feature>
<feature type="signal peptide" evidence="10">
    <location>
        <begin position="1"/>
        <end position="30"/>
    </location>
</feature>
<keyword evidence="7" id="KW-0325">Glycoprotein</keyword>
<sequence>MSCFSRLRWAALGWALLLLVVASCLTSALAAAEEEEAGCEKHTNCSSCISSTDKSGINCTWIFCNGSLSYCTNATESDNCTSTFRNETCSVPPKPTTVAPTTANTSTPGPTHNATAPAKPTSARPTTSNSTIVTPAASNTTSTPGSASPQPTSKPSPHKSTFDAASFIGGIVLVLGLQAVIFFLYKFCKSKEQNYHTL</sequence>
<protein>
    <submittedName>
        <fullName evidence="11">CD164 molecule</fullName>
    </submittedName>
</protein>
<evidence type="ECO:0000313" key="11">
    <source>
        <dbReference type="EMBL" id="CAI5769937.1"/>
    </source>
</evidence>
<dbReference type="PANTHER" id="PTHR11337:SF12">
    <property type="entry name" value="SIALOMUCIN CORE PROTEIN 24"/>
    <property type="match status" value="1"/>
</dbReference>
<accession>A0AA35K1A5</accession>
<feature type="compositionally biased region" description="Low complexity" evidence="8">
    <location>
        <begin position="96"/>
        <end position="108"/>
    </location>
</feature>
<evidence type="ECO:0000256" key="4">
    <source>
        <dbReference type="ARBA" id="ARBA00022729"/>
    </source>
</evidence>
<evidence type="ECO:0000256" key="3">
    <source>
        <dbReference type="ARBA" id="ARBA00022692"/>
    </source>
</evidence>
<dbReference type="EMBL" id="OX395128">
    <property type="protein sequence ID" value="CAI5769937.1"/>
    <property type="molecule type" value="Genomic_DNA"/>
</dbReference>